<dbReference type="EMBL" id="GBXM01027370">
    <property type="protein sequence ID" value="JAH81207.1"/>
    <property type="molecule type" value="Transcribed_RNA"/>
</dbReference>
<accession>A0A0E9VT32</accession>
<name>A0A0E9VT32_ANGAN</name>
<organism evidence="1">
    <name type="scientific">Anguilla anguilla</name>
    <name type="common">European freshwater eel</name>
    <name type="synonym">Muraena anguilla</name>
    <dbReference type="NCBI Taxonomy" id="7936"/>
    <lineage>
        <taxon>Eukaryota</taxon>
        <taxon>Metazoa</taxon>
        <taxon>Chordata</taxon>
        <taxon>Craniata</taxon>
        <taxon>Vertebrata</taxon>
        <taxon>Euteleostomi</taxon>
        <taxon>Actinopterygii</taxon>
        <taxon>Neopterygii</taxon>
        <taxon>Teleostei</taxon>
        <taxon>Anguilliformes</taxon>
        <taxon>Anguillidae</taxon>
        <taxon>Anguilla</taxon>
    </lineage>
</organism>
<protein>
    <submittedName>
        <fullName evidence="1">Uncharacterized protein</fullName>
    </submittedName>
</protein>
<evidence type="ECO:0000313" key="1">
    <source>
        <dbReference type="EMBL" id="JAH81207.1"/>
    </source>
</evidence>
<dbReference type="AlphaFoldDB" id="A0A0E9VT32"/>
<proteinExistence type="predicted"/>
<sequence>MIAPTFFFWILLMGPQLMCYT</sequence>
<reference evidence="1" key="1">
    <citation type="submission" date="2014-11" db="EMBL/GenBank/DDBJ databases">
        <authorList>
            <person name="Amaro Gonzalez C."/>
        </authorList>
    </citation>
    <scope>NUCLEOTIDE SEQUENCE</scope>
</reference>
<reference evidence="1" key="2">
    <citation type="journal article" date="2015" name="Fish Shellfish Immunol.">
        <title>Early steps in the European eel (Anguilla anguilla)-Vibrio vulnificus interaction in the gills: Role of the RtxA13 toxin.</title>
        <authorList>
            <person name="Callol A."/>
            <person name="Pajuelo D."/>
            <person name="Ebbesson L."/>
            <person name="Teles M."/>
            <person name="MacKenzie S."/>
            <person name="Amaro C."/>
        </authorList>
    </citation>
    <scope>NUCLEOTIDE SEQUENCE</scope>
</reference>